<protein>
    <submittedName>
        <fullName evidence="1">Uncharacterized protein</fullName>
    </submittedName>
</protein>
<evidence type="ECO:0000313" key="1">
    <source>
        <dbReference type="EMBL" id="KAJ8307803.1"/>
    </source>
</evidence>
<comment type="caution">
    <text evidence="1">The sequence shown here is derived from an EMBL/GenBank/DDBJ whole genome shotgun (WGS) entry which is preliminary data.</text>
</comment>
<evidence type="ECO:0000313" key="2">
    <source>
        <dbReference type="Proteomes" id="UP001217089"/>
    </source>
</evidence>
<keyword evidence="2" id="KW-1185">Reference proteome</keyword>
<dbReference type="PANTHER" id="PTHR20956:SF12">
    <property type="entry name" value="FLYWCH-TYPE DOMAIN-CONTAINING PROTEIN"/>
    <property type="match status" value="1"/>
</dbReference>
<dbReference type="Proteomes" id="UP001217089">
    <property type="component" value="Unassembled WGS sequence"/>
</dbReference>
<dbReference type="PANTHER" id="PTHR20956">
    <property type="entry name" value="HEH2P"/>
    <property type="match status" value="1"/>
</dbReference>
<proteinExistence type="predicted"/>
<dbReference type="EMBL" id="JARBDR010000711">
    <property type="protein sequence ID" value="KAJ8307803.1"/>
    <property type="molecule type" value="Genomic_DNA"/>
</dbReference>
<organism evidence="1 2">
    <name type="scientific">Tegillarca granosa</name>
    <name type="common">Malaysian cockle</name>
    <name type="synonym">Anadara granosa</name>
    <dbReference type="NCBI Taxonomy" id="220873"/>
    <lineage>
        <taxon>Eukaryota</taxon>
        <taxon>Metazoa</taxon>
        <taxon>Spiralia</taxon>
        <taxon>Lophotrochozoa</taxon>
        <taxon>Mollusca</taxon>
        <taxon>Bivalvia</taxon>
        <taxon>Autobranchia</taxon>
        <taxon>Pteriomorphia</taxon>
        <taxon>Arcoida</taxon>
        <taxon>Arcoidea</taxon>
        <taxon>Arcidae</taxon>
        <taxon>Tegillarca</taxon>
    </lineage>
</organism>
<accession>A0ABQ9ERG8</accession>
<sequence>MTQRIIEAAKTTCFVPAPTIVERVMEEMADPREPEFACPKFSNAVRTANRQRQADRPEEPRDMNFKIDLEFLERHTSSDFYRGDVTVGDHRHLIFASDQQLQHLASAKTWYIDGTFKIVSSLLCSCYLSTSLPDPETT</sequence>
<name>A0ABQ9ERG8_TEGGR</name>
<reference evidence="1 2" key="1">
    <citation type="submission" date="2022-12" db="EMBL/GenBank/DDBJ databases">
        <title>Chromosome-level genome of Tegillarca granosa.</title>
        <authorList>
            <person name="Kim J."/>
        </authorList>
    </citation>
    <scope>NUCLEOTIDE SEQUENCE [LARGE SCALE GENOMIC DNA]</scope>
    <source>
        <strain evidence="1">Teg-2019</strain>
        <tissue evidence="1">Adductor muscle</tissue>
    </source>
</reference>
<gene>
    <name evidence="1" type="ORF">KUTeg_014648</name>
</gene>